<dbReference type="AlphaFoldDB" id="A0A6S6S787"/>
<evidence type="ECO:0000256" key="1">
    <source>
        <dbReference type="ARBA" id="ARBA00010587"/>
    </source>
</evidence>
<keyword evidence="2" id="KW-0561">Oxygen transport</keyword>
<organism evidence="6">
    <name type="scientific">uncultured Sulfurovum sp</name>
    <dbReference type="NCBI Taxonomy" id="269237"/>
    <lineage>
        <taxon>Bacteria</taxon>
        <taxon>Pseudomonadati</taxon>
        <taxon>Campylobacterota</taxon>
        <taxon>Epsilonproteobacteria</taxon>
        <taxon>Campylobacterales</taxon>
        <taxon>Sulfurovaceae</taxon>
        <taxon>Sulfurovum</taxon>
        <taxon>environmental samples</taxon>
    </lineage>
</organism>
<dbReference type="SUPFAM" id="SSF47188">
    <property type="entry name" value="Hemerythrin-like"/>
    <property type="match status" value="1"/>
</dbReference>
<dbReference type="PANTHER" id="PTHR37164">
    <property type="entry name" value="BACTERIOHEMERYTHRIN"/>
    <property type="match status" value="1"/>
</dbReference>
<gene>
    <name evidence="6" type="ORF">HELGO_WM28771</name>
</gene>
<keyword evidence="2" id="KW-0813">Transport</keyword>
<protein>
    <submittedName>
        <fullName evidence="6">Bacteriohemerythrin</fullName>
    </submittedName>
</protein>
<evidence type="ECO:0000256" key="3">
    <source>
        <dbReference type="ARBA" id="ARBA00022723"/>
    </source>
</evidence>
<dbReference type="InterPro" id="IPR012312">
    <property type="entry name" value="Hemerythrin-like"/>
</dbReference>
<keyword evidence="3" id="KW-0479">Metal-binding</keyword>
<sequence length="133" mass="15525">MLFKKTEVQQVANAMMNMLHEEEIDIVNDFHDAVVAKDVPKIDELFEVLLYDIEDHFSTEEDMMEESKFYAASIHKAEHDSMRKKVKAIKDAWDADKDAQKVQNFLEGDFKSWMVLHVARWDSETAMHLGDSM</sequence>
<dbReference type="InterPro" id="IPR035938">
    <property type="entry name" value="Hemerythrin-like_sf"/>
</dbReference>
<evidence type="ECO:0000256" key="4">
    <source>
        <dbReference type="ARBA" id="ARBA00023004"/>
    </source>
</evidence>
<evidence type="ECO:0000259" key="5">
    <source>
        <dbReference type="Pfam" id="PF01814"/>
    </source>
</evidence>
<name>A0A6S6S787_9BACT</name>
<proteinExistence type="inferred from homology"/>
<accession>A0A6S6S787</accession>
<dbReference type="InterPro" id="IPR016131">
    <property type="entry name" value="Haemerythrin_Fe_BS"/>
</dbReference>
<dbReference type="GO" id="GO:0005344">
    <property type="term" value="F:oxygen carrier activity"/>
    <property type="evidence" value="ECO:0007669"/>
    <property type="project" value="UniProtKB-KW"/>
</dbReference>
<dbReference type="PANTHER" id="PTHR37164:SF1">
    <property type="entry name" value="BACTERIOHEMERYTHRIN"/>
    <property type="match status" value="1"/>
</dbReference>
<dbReference type="GO" id="GO:0046872">
    <property type="term" value="F:metal ion binding"/>
    <property type="evidence" value="ECO:0007669"/>
    <property type="project" value="UniProtKB-KW"/>
</dbReference>
<reference evidence="6" key="1">
    <citation type="submission" date="2020-01" db="EMBL/GenBank/DDBJ databases">
        <authorList>
            <person name="Meier V. D."/>
            <person name="Meier V D."/>
        </authorList>
    </citation>
    <scope>NUCLEOTIDE SEQUENCE</scope>
    <source>
        <strain evidence="6">HLG_WM_MAG_06</strain>
    </source>
</reference>
<feature type="domain" description="Hemerythrin-like" evidence="5">
    <location>
        <begin position="16"/>
        <end position="124"/>
    </location>
</feature>
<dbReference type="InterPro" id="IPR050669">
    <property type="entry name" value="Hemerythrin"/>
</dbReference>
<comment type="similarity">
    <text evidence="1">Belongs to the hemerythrin family.</text>
</comment>
<dbReference type="PROSITE" id="PS00550">
    <property type="entry name" value="HEMERYTHRINS"/>
    <property type="match status" value="1"/>
</dbReference>
<dbReference type="EMBL" id="CACVAP010000006">
    <property type="protein sequence ID" value="CAA6798543.1"/>
    <property type="molecule type" value="Genomic_DNA"/>
</dbReference>
<keyword evidence="4" id="KW-0408">Iron</keyword>
<evidence type="ECO:0000313" key="6">
    <source>
        <dbReference type="EMBL" id="CAA6798543.1"/>
    </source>
</evidence>
<evidence type="ECO:0000256" key="2">
    <source>
        <dbReference type="ARBA" id="ARBA00022621"/>
    </source>
</evidence>
<dbReference type="Gene3D" id="1.20.120.50">
    <property type="entry name" value="Hemerythrin-like"/>
    <property type="match status" value="1"/>
</dbReference>
<dbReference type="Pfam" id="PF01814">
    <property type="entry name" value="Hemerythrin"/>
    <property type="match status" value="1"/>
</dbReference>
<dbReference type="NCBIfam" id="TIGR02481">
    <property type="entry name" value="hemeryth_dom"/>
    <property type="match status" value="1"/>
</dbReference>
<dbReference type="CDD" id="cd12107">
    <property type="entry name" value="Hemerythrin"/>
    <property type="match status" value="1"/>
</dbReference>
<dbReference type="InterPro" id="IPR012827">
    <property type="entry name" value="Hemerythrin_metal-bd"/>
</dbReference>